<accession>A0A4Y2PRQ9</accession>
<gene>
    <name evidence="1" type="ORF">AVEN_108665_1</name>
</gene>
<dbReference type="EMBL" id="BGPR01012001">
    <property type="protein sequence ID" value="GBN54034.1"/>
    <property type="molecule type" value="Genomic_DNA"/>
</dbReference>
<evidence type="ECO:0000313" key="2">
    <source>
        <dbReference type="Proteomes" id="UP000499080"/>
    </source>
</evidence>
<organism evidence="1 2">
    <name type="scientific">Araneus ventricosus</name>
    <name type="common">Orbweaver spider</name>
    <name type="synonym">Epeira ventricosa</name>
    <dbReference type="NCBI Taxonomy" id="182803"/>
    <lineage>
        <taxon>Eukaryota</taxon>
        <taxon>Metazoa</taxon>
        <taxon>Ecdysozoa</taxon>
        <taxon>Arthropoda</taxon>
        <taxon>Chelicerata</taxon>
        <taxon>Arachnida</taxon>
        <taxon>Araneae</taxon>
        <taxon>Araneomorphae</taxon>
        <taxon>Entelegynae</taxon>
        <taxon>Araneoidea</taxon>
        <taxon>Araneidae</taxon>
        <taxon>Araneus</taxon>
    </lineage>
</organism>
<evidence type="ECO:0008006" key="3">
    <source>
        <dbReference type="Google" id="ProtNLM"/>
    </source>
</evidence>
<protein>
    <recommendedName>
        <fullName evidence="3">Reverse transcriptase domain-containing protein</fullName>
    </recommendedName>
</protein>
<dbReference type="OrthoDB" id="425619at2759"/>
<sequence>MQCPIYIRADDGHSTTRPQVDICLSYLDDIIVYAPNFQEHQLTKGATPRPRSSVLLPSGLSVNLDRIYSHRSNGSPLFVLASQCQGSLRKTCTLGFEVAGVRQRRHLSTWSLRAAVNIPMRIRCQENLFSKQLSRTVQKSLPSLSAITDYRKEQLKDKHLKSIIKTPEKGDGFQSYHMRNDPR</sequence>
<evidence type="ECO:0000313" key="1">
    <source>
        <dbReference type="EMBL" id="GBN54034.1"/>
    </source>
</evidence>
<dbReference type="AlphaFoldDB" id="A0A4Y2PRQ9"/>
<name>A0A4Y2PRQ9_ARAVE</name>
<dbReference type="Proteomes" id="UP000499080">
    <property type="component" value="Unassembled WGS sequence"/>
</dbReference>
<comment type="caution">
    <text evidence="1">The sequence shown here is derived from an EMBL/GenBank/DDBJ whole genome shotgun (WGS) entry which is preliminary data.</text>
</comment>
<reference evidence="1 2" key="1">
    <citation type="journal article" date="2019" name="Sci. Rep.">
        <title>Orb-weaving spider Araneus ventricosus genome elucidates the spidroin gene catalogue.</title>
        <authorList>
            <person name="Kono N."/>
            <person name="Nakamura H."/>
            <person name="Ohtoshi R."/>
            <person name="Moran D.A.P."/>
            <person name="Shinohara A."/>
            <person name="Yoshida Y."/>
            <person name="Fujiwara M."/>
            <person name="Mori M."/>
            <person name="Tomita M."/>
            <person name="Arakawa K."/>
        </authorList>
    </citation>
    <scope>NUCLEOTIDE SEQUENCE [LARGE SCALE GENOMIC DNA]</scope>
</reference>
<proteinExistence type="predicted"/>
<keyword evidence="2" id="KW-1185">Reference proteome</keyword>